<dbReference type="eggNOG" id="COG1143">
    <property type="taxonomic scope" value="Bacteria"/>
</dbReference>
<feature type="domain" description="4Fe-4S ferredoxin-type" evidence="5">
    <location>
        <begin position="217"/>
        <end position="240"/>
    </location>
</feature>
<dbReference type="PANTHER" id="PTHR43687:SF4">
    <property type="entry name" value="BLR5484 PROTEIN"/>
    <property type="match status" value="1"/>
</dbReference>
<dbReference type="eggNOG" id="COG2768">
    <property type="taxonomic scope" value="Bacteria"/>
</dbReference>
<evidence type="ECO:0000256" key="1">
    <source>
        <dbReference type="ARBA" id="ARBA00022485"/>
    </source>
</evidence>
<keyword evidence="3" id="KW-0408">Iron</keyword>
<gene>
    <name evidence="6" type="ORF">ERS852385_00433</name>
</gene>
<dbReference type="GO" id="GO:0051539">
    <property type="term" value="F:4 iron, 4 sulfur cluster binding"/>
    <property type="evidence" value="ECO:0007669"/>
    <property type="project" value="UniProtKB-KW"/>
</dbReference>
<dbReference type="Pfam" id="PF25160">
    <property type="entry name" value="LdpA_Fe-S-bd"/>
    <property type="match status" value="1"/>
</dbReference>
<dbReference type="PANTHER" id="PTHR43687">
    <property type="entry name" value="ADENYLYLSULFATE REDUCTASE, BETA SUBUNIT"/>
    <property type="match status" value="1"/>
</dbReference>
<evidence type="ECO:0000256" key="4">
    <source>
        <dbReference type="ARBA" id="ARBA00023014"/>
    </source>
</evidence>
<dbReference type="InterPro" id="IPR050572">
    <property type="entry name" value="Fe-S_Ferredoxin"/>
</dbReference>
<organism evidence="6 7">
    <name type="scientific">Mitsuokella jalaludinii</name>
    <dbReference type="NCBI Taxonomy" id="187979"/>
    <lineage>
        <taxon>Bacteria</taxon>
        <taxon>Bacillati</taxon>
        <taxon>Bacillota</taxon>
        <taxon>Negativicutes</taxon>
        <taxon>Selenomonadales</taxon>
        <taxon>Selenomonadaceae</taxon>
        <taxon>Mitsuokella</taxon>
    </lineage>
</organism>
<reference evidence="6 7" key="1">
    <citation type="submission" date="2015-09" db="EMBL/GenBank/DDBJ databases">
        <authorList>
            <consortium name="Pathogen Informatics"/>
        </authorList>
    </citation>
    <scope>NUCLEOTIDE SEQUENCE [LARGE SCALE GENOMIC DNA]</scope>
    <source>
        <strain evidence="6 7">2789STDY5608828</strain>
    </source>
</reference>
<dbReference type="PROSITE" id="PS51379">
    <property type="entry name" value="4FE4S_FER_2"/>
    <property type="match status" value="3"/>
</dbReference>
<dbReference type="Pfam" id="PF13187">
    <property type="entry name" value="Fer4_9"/>
    <property type="match status" value="1"/>
</dbReference>
<evidence type="ECO:0000313" key="7">
    <source>
        <dbReference type="Proteomes" id="UP000095546"/>
    </source>
</evidence>
<dbReference type="STRING" id="187979.ERS852385_00433"/>
<evidence type="ECO:0000313" key="6">
    <source>
        <dbReference type="EMBL" id="CUN43647.1"/>
    </source>
</evidence>
<feature type="domain" description="4Fe-4S ferredoxin-type" evidence="5">
    <location>
        <begin position="243"/>
        <end position="272"/>
    </location>
</feature>
<dbReference type="InterPro" id="IPR057431">
    <property type="entry name" value="LdpA_Fe-S-bd"/>
</dbReference>
<proteinExistence type="predicted"/>
<keyword evidence="1" id="KW-0004">4Fe-4S</keyword>
<dbReference type="EMBL" id="CYYU01000001">
    <property type="protein sequence ID" value="CUN43647.1"/>
    <property type="molecule type" value="Genomic_DNA"/>
</dbReference>
<sequence length="283" mass="30665">MEKRSIDLGRCLVRDGKADCHRCEEICPQRAITSHAVDQEACDGCGLCTAVCPAAAIEAPEDYAEALKKTMALTPQVLMCGKASPGGVHCLGFLDRRLLWSLATKRPLSLDISRCESCRPAVFAWLQQEATACNDALARAGKKTIALVHVKPAPPQPKKSRKVERRSFFQALFHSTAEGLQEIAEAQIERSFRFDASAWLREQQAEACELFCGLALRDGCTACGLCTVVCPTGAVVLERGEHAALHFAGASCTGCNLCVLHCPQGALELVPHFAGQRDFPLDR</sequence>
<evidence type="ECO:0000256" key="2">
    <source>
        <dbReference type="ARBA" id="ARBA00022723"/>
    </source>
</evidence>
<keyword evidence="4" id="KW-0411">Iron-sulfur</keyword>
<keyword evidence="7" id="KW-1185">Reference proteome</keyword>
<dbReference type="RefSeq" id="WP_055160188.1">
    <property type="nucleotide sequence ID" value="NZ_CABIWZ010000001.1"/>
</dbReference>
<evidence type="ECO:0000259" key="5">
    <source>
        <dbReference type="PROSITE" id="PS51379"/>
    </source>
</evidence>
<dbReference type="InterPro" id="IPR017900">
    <property type="entry name" value="4Fe4S_Fe_S_CS"/>
</dbReference>
<dbReference type="SUPFAM" id="SSF54862">
    <property type="entry name" value="4Fe-4S ferredoxins"/>
    <property type="match status" value="2"/>
</dbReference>
<dbReference type="GO" id="GO:0046872">
    <property type="term" value="F:metal ion binding"/>
    <property type="evidence" value="ECO:0007669"/>
    <property type="project" value="UniProtKB-KW"/>
</dbReference>
<dbReference type="InterPro" id="IPR017896">
    <property type="entry name" value="4Fe4S_Fe-S-bd"/>
</dbReference>
<keyword evidence="2" id="KW-0479">Metal-binding</keyword>
<dbReference type="AlphaFoldDB" id="A0A173WYM0"/>
<accession>A0A173WYM0</accession>
<protein>
    <submittedName>
        <fullName evidence="6">NADH dehydrogenase subunit I</fullName>
    </submittedName>
</protein>
<dbReference type="PROSITE" id="PS00198">
    <property type="entry name" value="4FE4S_FER_1"/>
    <property type="match status" value="3"/>
</dbReference>
<feature type="domain" description="4Fe-4S ferredoxin-type" evidence="5">
    <location>
        <begin position="33"/>
        <end position="62"/>
    </location>
</feature>
<dbReference type="Gene3D" id="3.30.70.20">
    <property type="match status" value="2"/>
</dbReference>
<evidence type="ECO:0000256" key="3">
    <source>
        <dbReference type="ARBA" id="ARBA00023004"/>
    </source>
</evidence>
<dbReference type="Proteomes" id="UP000095546">
    <property type="component" value="Unassembled WGS sequence"/>
</dbReference>
<dbReference type="OrthoDB" id="9672at2"/>
<name>A0A173WYM0_9FIRM</name>